<keyword evidence="5" id="KW-0472">Membrane</keyword>
<dbReference type="InterPro" id="IPR001469">
    <property type="entry name" value="ATP_synth_F1_dsu/esu"/>
</dbReference>
<evidence type="ECO:0000256" key="4">
    <source>
        <dbReference type="ARBA" id="ARBA00023065"/>
    </source>
</evidence>
<keyword evidence="6" id="KW-0066">ATP synthesis</keyword>
<keyword evidence="3" id="KW-0813">Transport</keyword>
<dbReference type="InterPro" id="IPR020546">
    <property type="entry name" value="ATP_synth_F1_dsu/esu_N"/>
</dbReference>
<reference evidence="8 9" key="1">
    <citation type="submission" date="2020-03" db="EMBL/GenBank/DDBJ databases">
        <title>Soil Listeria distribution.</title>
        <authorList>
            <person name="Liao J."/>
            <person name="Wiedmann M."/>
        </authorList>
    </citation>
    <scope>NUCLEOTIDE SEQUENCE [LARGE SCALE GENOMIC DNA]</scope>
    <source>
        <strain evidence="8 9">FSL L7-1560</strain>
    </source>
</reference>
<comment type="subcellular location">
    <subcellularLocation>
        <location evidence="1">Endomembrane system</location>
        <topology evidence="1">Peripheral membrane protein</topology>
    </subcellularLocation>
</comment>
<comment type="caution">
    <text evidence="8">The sequence shown here is derived from an EMBL/GenBank/DDBJ whole genome shotgun (WGS) entry which is preliminary data.</text>
</comment>
<protein>
    <submittedName>
        <fullName evidence="8">F0F1 ATP synthase subunit epsilon</fullName>
    </submittedName>
</protein>
<dbReference type="RefSeq" id="WP_185383717.1">
    <property type="nucleotide sequence ID" value="NZ_JAARRG010000004.1"/>
</dbReference>
<keyword evidence="4" id="KW-0406">Ion transport</keyword>
<proteinExistence type="inferred from homology"/>
<evidence type="ECO:0000256" key="1">
    <source>
        <dbReference type="ARBA" id="ARBA00004184"/>
    </source>
</evidence>
<feature type="domain" description="ATP synthase F1 complex delta/epsilon subunit N-terminal" evidence="7">
    <location>
        <begin position="1"/>
        <end position="79"/>
    </location>
</feature>
<dbReference type="EMBL" id="JAARRG010000004">
    <property type="protein sequence ID" value="MBC1486243.1"/>
    <property type="molecule type" value="Genomic_DNA"/>
</dbReference>
<name>A0A7X1C6K6_LISSE</name>
<dbReference type="InterPro" id="IPR036771">
    <property type="entry name" value="ATPsynth_dsu/esu_N"/>
</dbReference>
<evidence type="ECO:0000256" key="5">
    <source>
        <dbReference type="ARBA" id="ARBA00023136"/>
    </source>
</evidence>
<dbReference type="Pfam" id="PF02823">
    <property type="entry name" value="ATP-synt_DE_N"/>
    <property type="match status" value="1"/>
</dbReference>
<dbReference type="SUPFAM" id="SSF51344">
    <property type="entry name" value="Epsilon subunit of F1F0-ATP synthase N-terminal domain"/>
    <property type="match status" value="1"/>
</dbReference>
<dbReference type="Gene3D" id="2.60.15.10">
    <property type="entry name" value="F0F1 ATP synthase delta/epsilon subunit, N-terminal"/>
    <property type="match status" value="1"/>
</dbReference>
<dbReference type="Proteomes" id="UP000523362">
    <property type="component" value="Unassembled WGS sequence"/>
</dbReference>
<evidence type="ECO:0000313" key="8">
    <source>
        <dbReference type="EMBL" id="MBC1486243.1"/>
    </source>
</evidence>
<dbReference type="CDD" id="cd12152">
    <property type="entry name" value="F1-ATPase_delta"/>
    <property type="match status" value="1"/>
</dbReference>
<accession>A0A7X1C6K6</accession>
<dbReference type="GO" id="GO:0012505">
    <property type="term" value="C:endomembrane system"/>
    <property type="evidence" value="ECO:0007669"/>
    <property type="project" value="UniProtKB-SubCell"/>
</dbReference>
<keyword evidence="6" id="KW-0139">CF(1)</keyword>
<evidence type="ECO:0000259" key="7">
    <source>
        <dbReference type="Pfam" id="PF02823"/>
    </source>
</evidence>
<dbReference type="GO" id="GO:0046933">
    <property type="term" value="F:proton-transporting ATP synthase activity, rotational mechanism"/>
    <property type="evidence" value="ECO:0007669"/>
    <property type="project" value="InterPro"/>
</dbReference>
<dbReference type="AlphaFoldDB" id="A0A7X1C6K6"/>
<evidence type="ECO:0000313" key="9">
    <source>
        <dbReference type="Proteomes" id="UP000523362"/>
    </source>
</evidence>
<evidence type="ECO:0000256" key="6">
    <source>
        <dbReference type="ARBA" id="ARBA00023196"/>
    </source>
</evidence>
<gene>
    <name evidence="8" type="ORF">HB897_08400</name>
</gene>
<dbReference type="GO" id="GO:0045259">
    <property type="term" value="C:proton-transporting ATP synthase complex"/>
    <property type="evidence" value="ECO:0007669"/>
    <property type="project" value="UniProtKB-KW"/>
</dbReference>
<comment type="similarity">
    <text evidence="2">Belongs to the ATPase epsilon chain family.</text>
</comment>
<evidence type="ECO:0000256" key="2">
    <source>
        <dbReference type="ARBA" id="ARBA00005712"/>
    </source>
</evidence>
<evidence type="ECO:0000256" key="3">
    <source>
        <dbReference type="ARBA" id="ARBA00022448"/>
    </source>
</evidence>
<sequence length="110" mass="12632">MKLKIVSPIGNFFEGEVEGFVIDTREGQQTVLEEHIDFLSFFDYSEIIILDNNASEPIFVALGYLHLVQNEANIMAQFASKDSEQAERIFERLNKRKQSESRGSNGERIF</sequence>
<organism evidence="8 9">
    <name type="scientific">Listeria seeligeri</name>
    <dbReference type="NCBI Taxonomy" id="1640"/>
    <lineage>
        <taxon>Bacteria</taxon>
        <taxon>Bacillati</taxon>
        <taxon>Bacillota</taxon>
        <taxon>Bacilli</taxon>
        <taxon>Bacillales</taxon>
        <taxon>Listeriaceae</taxon>
        <taxon>Listeria</taxon>
    </lineage>
</organism>